<dbReference type="Proteomes" id="UP001165302">
    <property type="component" value="Unassembled WGS sequence"/>
</dbReference>
<gene>
    <name evidence="1" type="ORF">IPZ78_08660</name>
</gene>
<evidence type="ECO:0000313" key="2">
    <source>
        <dbReference type="Proteomes" id="UP001165302"/>
    </source>
</evidence>
<accession>A0ABS7Z6J8</accession>
<reference evidence="1" key="1">
    <citation type="submission" date="2020-10" db="EMBL/GenBank/DDBJ databases">
        <authorList>
            <person name="Lu T."/>
            <person name="Wang Q."/>
            <person name="Han X."/>
        </authorList>
    </citation>
    <scope>NUCLEOTIDE SEQUENCE</scope>
    <source>
        <strain evidence="1">WQ 366</strain>
    </source>
</reference>
<sequence>MVLSYHREFYDTEDIPLYIFDLATEKYQNNEIFKIIGFVPDSNLTAKQEKALYGIATKRGGTLGDVNYKEKTVLKALEESPEIVELFQKAFPFYQK</sequence>
<keyword evidence="2" id="KW-1185">Reference proteome</keyword>
<comment type="caution">
    <text evidence="1">The sequence shown here is derived from an EMBL/GenBank/DDBJ whole genome shotgun (WGS) entry which is preliminary data.</text>
</comment>
<organism evidence="1 2">
    <name type="scientific">Sphingobacterium bovistauri</name>
    <dbReference type="NCBI Taxonomy" id="2781959"/>
    <lineage>
        <taxon>Bacteria</taxon>
        <taxon>Pseudomonadati</taxon>
        <taxon>Bacteroidota</taxon>
        <taxon>Sphingobacteriia</taxon>
        <taxon>Sphingobacteriales</taxon>
        <taxon>Sphingobacteriaceae</taxon>
        <taxon>Sphingobacterium</taxon>
    </lineage>
</organism>
<dbReference type="EMBL" id="JADEYP010000013">
    <property type="protein sequence ID" value="MCA5005222.1"/>
    <property type="molecule type" value="Genomic_DNA"/>
</dbReference>
<evidence type="ECO:0000313" key="1">
    <source>
        <dbReference type="EMBL" id="MCA5005222.1"/>
    </source>
</evidence>
<name>A0ABS7Z6J8_9SPHI</name>
<dbReference type="RefSeq" id="WP_225552745.1">
    <property type="nucleotide sequence ID" value="NZ_JADEYP010000013.1"/>
</dbReference>
<proteinExistence type="predicted"/>
<protein>
    <submittedName>
        <fullName evidence="1">Uncharacterized protein</fullName>
    </submittedName>
</protein>